<dbReference type="AlphaFoldDB" id="A0A6I3IDG5"/>
<accession>A0A6I3IDG5</accession>
<feature type="transmembrane region" description="Helical" evidence="1">
    <location>
        <begin position="41"/>
        <end position="61"/>
    </location>
</feature>
<name>A0A6I3IDG5_9MICO</name>
<evidence type="ECO:0000313" key="3">
    <source>
        <dbReference type="Proteomes" id="UP000431092"/>
    </source>
</evidence>
<keyword evidence="1" id="KW-0812">Transmembrane</keyword>
<comment type="caution">
    <text evidence="2">The sequence shown here is derived from an EMBL/GenBank/DDBJ whole genome shotgun (WGS) entry which is preliminary data.</text>
</comment>
<keyword evidence="1" id="KW-1133">Transmembrane helix</keyword>
<reference evidence="2 3" key="1">
    <citation type="submission" date="2019-11" db="EMBL/GenBank/DDBJ databases">
        <title>Whole genome sequencing identifies a novel species of the genus Arsenicicoccus isolated from human blood.</title>
        <authorList>
            <person name="Jeong J.H."/>
            <person name="Kweon O.J."/>
            <person name="Kim H.R."/>
            <person name="Kim T.-H."/>
            <person name="Ha S.-M."/>
            <person name="Lee M.-K."/>
        </authorList>
    </citation>
    <scope>NUCLEOTIDE SEQUENCE [LARGE SCALE GENOMIC DNA]</scope>
    <source>
        <strain evidence="2 3">MKL-02</strain>
    </source>
</reference>
<keyword evidence="1" id="KW-0472">Membrane</keyword>
<organism evidence="2 3">
    <name type="scientific">Arsenicicoccus cauae</name>
    <dbReference type="NCBI Taxonomy" id="2663847"/>
    <lineage>
        <taxon>Bacteria</taxon>
        <taxon>Bacillati</taxon>
        <taxon>Actinomycetota</taxon>
        <taxon>Actinomycetes</taxon>
        <taxon>Micrococcales</taxon>
        <taxon>Intrasporangiaceae</taxon>
        <taxon>Arsenicicoccus</taxon>
    </lineage>
</organism>
<dbReference type="EMBL" id="WLVL01000006">
    <property type="protein sequence ID" value="MTB70693.1"/>
    <property type="molecule type" value="Genomic_DNA"/>
</dbReference>
<dbReference type="RefSeq" id="WP_154592061.1">
    <property type="nucleotide sequence ID" value="NZ_WLVL01000006.1"/>
</dbReference>
<sequence>MILGFVASVVGMLMYAVASVSQGYAASRATGAGVVRHPAYVLGLGCDGLAWVASLVALRSLPRFVVQCWR</sequence>
<proteinExistence type="predicted"/>
<evidence type="ECO:0000256" key="1">
    <source>
        <dbReference type="SAM" id="Phobius"/>
    </source>
</evidence>
<protein>
    <submittedName>
        <fullName evidence="2">Uncharacterized protein</fullName>
    </submittedName>
</protein>
<dbReference type="Proteomes" id="UP000431092">
    <property type="component" value="Unassembled WGS sequence"/>
</dbReference>
<gene>
    <name evidence="2" type="ORF">GGG17_01610</name>
</gene>
<keyword evidence="3" id="KW-1185">Reference proteome</keyword>
<evidence type="ECO:0000313" key="2">
    <source>
        <dbReference type="EMBL" id="MTB70693.1"/>
    </source>
</evidence>